<dbReference type="EMBL" id="SDHX01000001">
    <property type="protein sequence ID" value="RXK54903.1"/>
    <property type="molecule type" value="Genomic_DNA"/>
</dbReference>
<dbReference type="PANTHER" id="PTHR16026">
    <property type="entry name" value="CARTILAGE ACIDIC PROTEIN 1"/>
    <property type="match status" value="1"/>
</dbReference>
<dbReference type="Proteomes" id="UP000290218">
    <property type="component" value="Unassembled WGS sequence"/>
</dbReference>
<dbReference type="Pfam" id="PF07593">
    <property type="entry name" value="UnbV_ASPIC"/>
    <property type="match status" value="2"/>
</dbReference>
<evidence type="ECO:0000256" key="3">
    <source>
        <dbReference type="SAM" id="SignalP"/>
    </source>
</evidence>
<dbReference type="InterPro" id="IPR013517">
    <property type="entry name" value="FG-GAP"/>
</dbReference>
<organism evidence="5 6">
    <name type="scientific">Oleiharenicola lentus</name>
    <dbReference type="NCBI Taxonomy" id="2508720"/>
    <lineage>
        <taxon>Bacteria</taxon>
        <taxon>Pseudomonadati</taxon>
        <taxon>Verrucomicrobiota</taxon>
        <taxon>Opitutia</taxon>
        <taxon>Opitutales</taxon>
        <taxon>Opitutaceae</taxon>
        <taxon>Oleiharenicola</taxon>
    </lineage>
</organism>
<name>A0A4Q1C7L2_9BACT</name>
<sequence length="1199" mass="128726">MNLPSRRLRTVCLGLSLLVGLNARVAANPTPGLASQPLAPLAGAPAAKLFSPVPAASSGIVTENPYNDPRMWAQRYHEFEVGPIGTGVAIGDYDNDGRPDVFIVSKTGPCKLFRNLGDWRFEDVTAKAGFARAAGWGATPLEEWKQGAAFADVNNDGRLDLYVCRFDAPNWLFINQGDGTFREEAAARGLAVADASGQAAFCDYDRDGGLDLFLQTNLLSSEKFPDGQRDYLFRNNGDGSFTNVTDRAGISGLTQGHSATWWDYDADGWPDLYVANDFAPRDQLWRNNRDGTFTDVIDRAVPHMPFSAMGSDLGDVNNDGLIDFYVADMAASTHEKDMRTMADHRGKSRDYPEDGSATQVLHNALYLSTGTGVVTEAAFLAGLSASDWTWSVRLEDLDNDGRLDLHCTTGMHRESHNADLILRVMTADSAIERIRLMKGSPVLKEPNLAFRNLGDLRFESAGAAWGLDEVGVSFGSAFGDLDGDGDLDLVYTNFEQGATVLRNDSRSGRRLVVELRGTRSNRFGVGATVRLETDAGPQVRQLVLTRGYLSTSEPILHFGLGEQQSVRRLTVNWPSGHEQVFTDLAADQRLIITEPAATPPAFTGPAKPATQFTEVSAAASLVHTVREIPIDELIRQPLLPMRQNRRGPALAVGDLTGDGTDDIFLGGTPRDAARLLVATESGPYANRDAGGLRRESNLSDGPALLFDADGDGTNDLLLTSSGVGLPGNAPDYQPRLFLNRSHQGLQPAAPDALPALPISAGALAAVDFDRDGRLDVFLGGRTQPGQYPLPPTSALLRNSGGRFEDVTEEFASGLRKIGLVTSALWTDIDNDGWPDLLLALEWGTIRYWRNREGRGFEDLSETAGFAAAGSGWWNSLAAADFNGDGRLDYAAGNLGLNTPYHASPEAPALLYRGDFKGTGGSQHIEAYYEDGRLLPRRNRRQLGAQLPAVLKKFPTFDAFAKATLPEIVGADKLAAARVFTATEFRSGVFLSQPDGRYRFTPLPRAAQLSPIQGLAAGDFDGDGRADLFAVQNSYAPIPFYGRFDSGVGVLLSGDGHGGLALRSPAETGLIVRGDAKALAMLDLDRNGWPDFLVSRNSDTTLAFRNGGTGERTSFGVRLQGPAGNPTAIGARLTVEYADGTTQSAEVQAGSGYFTQSSATCFFGSPAGNPARQLSVRWPGGARSSAPVPARANHVTLSSP</sequence>
<dbReference type="PANTHER" id="PTHR16026:SF0">
    <property type="entry name" value="CARTILAGE ACIDIC PROTEIN 1"/>
    <property type="match status" value="1"/>
</dbReference>
<feature type="domain" description="ASPIC/UnbV" evidence="4">
    <location>
        <begin position="524"/>
        <end position="590"/>
    </location>
</feature>
<evidence type="ECO:0000256" key="2">
    <source>
        <dbReference type="SAM" id="MobiDB-lite"/>
    </source>
</evidence>
<accession>A0A4Q1C7L2</accession>
<protein>
    <submittedName>
        <fullName evidence="5">RNA-binding protein</fullName>
    </submittedName>
</protein>
<evidence type="ECO:0000313" key="5">
    <source>
        <dbReference type="EMBL" id="RXK54903.1"/>
    </source>
</evidence>
<dbReference type="AlphaFoldDB" id="A0A4Q1C7L2"/>
<dbReference type="Gene3D" id="2.130.10.130">
    <property type="entry name" value="Integrin alpha, N-terminal"/>
    <property type="match status" value="4"/>
</dbReference>
<feature type="chain" id="PRO_5020333859" evidence="3">
    <location>
        <begin position="28"/>
        <end position="1199"/>
    </location>
</feature>
<dbReference type="Pfam" id="PF13517">
    <property type="entry name" value="FG-GAP_3"/>
    <property type="match status" value="4"/>
</dbReference>
<dbReference type="SUPFAM" id="SSF69318">
    <property type="entry name" value="Integrin alpha N-terminal domain"/>
    <property type="match status" value="2"/>
</dbReference>
<comment type="caution">
    <text evidence="5">The sequence shown here is derived from an EMBL/GenBank/DDBJ whole genome shotgun (WGS) entry which is preliminary data.</text>
</comment>
<evidence type="ECO:0000256" key="1">
    <source>
        <dbReference type="ARBA" id="ARBA00022729"/>
    </source>
</evidence>
<proteinExistence type="predicted"/>
<dbReference type="OrthoDB" id="1488578at2"/>
<feature type="signal peptide" evidence="3">
    <location>
        <begin position="1"/>
        <end position="27"/>
    </location>
</feature>
<dbReference type="InterPro" id="IPR011519">
    <property type="entry name" value="UnbV_ASPIC"/>
</dbReference>
<gene>
    <name evidence="5" type="ORF">ESB00_03125</name>
</gene>
<keyword evidence="6" id="KW-1185">Reference proteome</keyword>
<keyword evidence="1 3" id="KW-0732">Signal</keyword>
<evidence type="ECO:0000259" key="4">
    <source>
        <dbReference type="Pfam" id="PF07593"/>
    </source>
</evidence>
<feature type="domain" description="ASPIC/UnbV" evidence="4">
    <location>
        <begin position="1127"/>
        <end position="1184"/>
    </location>
</feature>
<evidence type="ECO:0000313" key="6">
    <source>
        <dbReference type="Proteomes" id="UP000290218"/>
    </source>
</evidence>
<reference evidence="5 6" key="1">
    <citation type="submission" date="2019-01" db="EMBL/GenBank/DDBJ databases">
        <title>Lacunisphaera sp. strain TWA-58.</title>
        <authorList>
            <person name="Chen W.-M."/>
        </authorList>
    </citation>
    <scope>NUCLEOTIDE SEQUENCE [LARGE SCALE GENOMIC DNA]</scope>
    <source>
        <strain evidence="5 6">TWA-58</strain>
    </source>
</reference>
<feature type="region of interest" description="Disordered" evidence="2">
    <location>
        <begin position="1178"/>
        <end position="1199"/>
    </location>
</feature>
<dbReference type="InterPro" id="IPR027039">
    <property type="entry name" value="Crtac1"/>
</dbReference>
<dbReference type="InterPro" id="IPR028994">
    <property type="entry name" value="Integrin_alpha_N"/>
</dbReference>